<keyword evidence="4" id="KW-1185">Reference proteome</keyword>
<dbReference type="PANTHER" id="PTHR30041">
    <property type="entry name" value="ARSENATE REDUCTASE"/>
    <property type="match status" value="1"/>
</dbReference>
<evidence type="ECO:0000256" key="1">
    <source>
        <dbReference type="ARBA" id="ARBA00007198"/>
    </source>
</evidence>
<dbReference type="RefSeq" id="WP_091168738.1">
    <property type="nucleotide sequence ID" value="NZ_FNCG01000007.1"/>
</dbReference>
<organism evidence="3 4">
    <name type="scientific">Mucilaginibacter gossypii</name>
    <dbReference type="NCBI Taxonomy" id="551996"/>
    <lineage>
        <taxon>Bacteria</taxon>
        <taxon>Pseudomonadati</taxon>
        <taxon>Bacteroidota</taxon>
        <taxon>Sphingobacteriia</taxon>
        <taxon>Sphingobacteriales</taxon>
        <taxon>Sphingobacteriaceae</taxon>
        <taxon>Mucilaginibacter</taxon>
    </lineage>
</organism>
<dbReference type="STRING" id="551996.SAMN05192573_107148"/>
<dbReference type="EMBL" id="FNCG01000007">
    <property type="protein sequence ID" value="SDH18248.1"/>
    <property type="molecule type" value="Genomic_DNA"/>
</dbReference>
<evidence type="ECO:0000313" key="3">
    <source>
        <dbReference type="EMBL" id="SDH18248.1"/>
    </source>
</evidence>
<evidence type="ECO:0000313" key="4">
    <source>
        <dbReference type="Proteomes" id="UP000199705"/>
    </source>
</evidence>
<dbReference type="InterPro" id="IPR006660">
    <property type="entry name" value="Arsenate_reductase-like"/>
</dbReference>
<dbReference type="SUPFAM" id="SSF52833">
    <property type="entry name" value="Thioredoxin-like"/>
    <property type="match status" value="1"/>
</dbReference>
<dbReference type="Gene3D" id="3.40.30.10">
    <property type="entry name" value="Glutaredoxin"/>
    <property type="match status" value="1"/>
</dbReference>
<dbReference type="Proteomes" id="UP000199705">
    <property type="component" value="Unassembled WGS sequence"/>
</dbReference>
<dbReference type="PANTHER" id="PTHR30041:SF8">
    <property type="entry name" value="PROTEIN YFFB"/>
    <property type="match status" value="1"/>
</dbReference>
<sequence length="117" mass="13470">MKVYGLTTCKRTRQALAWLKAHHVGFEFQNFKTQGISPDKLNAWEARSGYATFLNKKSLTWKKLSVEVRESIKNSENALALLVEEPGIIKRPVVEDGSFLLFGFDEKVFEDHFLHNQ</sequence>
<reference evidence="4" key="1">
    <citation type="submission" date="2016-10" db="EMBL/GenBank/DDBJ databases">
        <authorList>
            <person name="Varghese N."/>
            <person name="Submissions S."/>
        </authorList>
    </citation>
    <scope>NUCLEOTIDE SEQUENCE [LARGE SCALE GENOMIC DNA]</scope>
    <source>
        <strain evidence="4">Gh-67</strain>
    </source>
</reference>
<dbReference type="InterPro" id="IPR036249">
    <property type="entry name" value="Thioredoxin-like_sf"/>
</dbReference>
<protein>
    <submittedName>
        <fullName evidence="3">Transcriptional regulator, Spx/MgsR family</fullName>
    </submittedName>
</protein>
<accession>A0A1G8ABC9</accession>
<comment type="similarity">
    <text evidence="1 2">Belongs to the ArsC family.</text>
</comment>
<gene>
    <name evidence="3" type="ORF">SAMN05192573_107148</name>
</gene>
<dbReference type="Pfam" id="PF03960">
    <property type="entry name" value="ArsC"/>
    <property type="match status" value="1"/>
</dbReference>
<name>A0A1G8ABC9_9SPHI</name>
<dbReference type="PROSITE" id="PS51353">
    <property type="entry name" value="ARSC"/>
    <property type="match status" value="1"/>
</dbReference>
<evidence type="ECO:0000256" key="2">
    <source>
        <dbReference type="PROSITE-ProRule" id="PRU01282"/>
    </source>
</evidence>
<dbReference type="AlphaFoldDB" id="A0A1G8ABC9"/>
<proteinExistence type="inferred from homology"/>